<accession>A0A7W3NTJ1</accession>
<evidence type="ECO:0000313" key="2">
    <source>
        <dbReference type="Proteomes" id="UP000577386"/>
    </source>
</evidence>
<dbReference type="InterPro" id="IPR006439">
    <property type="entry name" value="HAD-SF_hydro_IA"/>
</dbReference>
<protein>
    <submittedName>
        <fullName evidence="1">HAD superfamily hydrolase (TIGR01493 family)</fullName>
    </submittedName>
</protein>
<dbReference type="PANTHER" id="PTHR46649:SF4">
    <property type="entry name" value="HALOACID DEHALOGENASE-LIKE HYDROLASE (HAD) SUPERFAMILY PROTEIN"/>
    <property type="match status" value="1"/>
</dbReference>
<dbReference type="AlphaFoldDB" id="A0A7W3NTJ1"/>
<reference evidence="1 2" key="1">
    <citation type="submission" date="2020-08" db="EMBL/GenBank/DDBJ databases">
        <title>Sequencing the genomes of 1000 actinobacteria strains.</title>
        <authorList>
            <person name="Klenk H.-P."/>
        </authorList>
    </citation>
    <scope>NUCLEOTIDE SEQUENCE [LARGE SCALE GENOMIC DNA]</scope>
    <source>
        <strain evidence="1 2">DSM 41827</strain>
    </source>
</reference>
<sequence length="87" mass="9267">MAALSRHQGNPPCAYFLSFEHGVKKPDPRIFQMACDKLGVAPDDALMVGDEPIADVGAATLGCRVQLVDPLPVDQRPGALAEVLQLL</sequence>
<comment type="caution">
    <text evidence="1">The sequence shown here is derived from an EMBL/GenBank/DDBJ whole genome shotgun (WGS) entry which is preliminary data.</text>
</comment>
<evidence type="ECO:0000313" key="1">
    <source>
        <dbReference type="EMBL" id="MBA9056440.1"/>
    </source>
</evidence>
<keyword evidence="1" id="KW-0378">Hydrolase</keyword>
<keyword evidence="2" id="KW-1185">Reference proteome</keyword>
<dbReference type="NCBIfam" id="TIGR01549">
    <property type="entry name" value="HAD-SF-IA-v1"/>
    <property type="match status" value="1"/>
</dbReference>
<dbReference type="GO" id="GO:0016787">
    <property type="term" value="F:hydrolase activity"/>
    <property type="evidence" value="ECO:0007669"/>
    <property type="project" value="UniProtKB-KW"/>
</dbReference>
<dbReference type="EMBL" id="JACJIJ010000002">
    <property type="protein sequence ID" value="MBA9056440.1"/>
    <property type="molecule type" value="Genomic_DNA"/>
</dbReference>
<proteinExistence type="predicted"/>
<gene>
    <name evidence="1" type="ORF">HDA42_005618</name>
</gene>
<dbReference type="InterPro" id="IPR036412">
    <property type="entry name" value="HAD-like_sf"/>
</dbReference>
<dbReference type="Pfam" id="PF00702">
    <property type="entry name" value="Hydrolase"/>
    <property type="match status" value="1"/>
</dbReference>
<dbReference type="PANTHER" id="PTHR46649">
    <property type="match status" value="1"/>
</dbReference>
<dbReference type="SUPFAM" id="SSF56784">
    <property type="entry name" value="HAD-like"/>
    <property type="match status" value="1"/>
</dbReference>
<dbReference type="Gene3D" id="3.40.50.1000">
    <property type="entry name" value="HAD superfamily/HAD-like"/>
    <property type="match status" value="1"/>
</dbReference>
<organism evidence="1 2">
    <name type="scientific">Streptomyces murinus</name>
    <dbReference type="NCBI Taxonomy" id="33900"/>
    <lineage>
        <taxon>Bacteria</taxon>
        <taxon>Bacillati</taxon>
        <taxon>Actinomycetota</taxon>
        <taxon>Actinomycetes</taxon>
        <taxon>Kitasatosporales</taxon>
        <taxon>Streptomycetaceae</taxon>
        <taxon>Streptomyces</taxon>
    </lineage>
</organism>
<dbReference type="InterPro" id="IPR023214">
    <property type="entry name" value="HAD_sf"/>
</dbReference>
<dbReference type="Proteomes" id="UP000577386">
    <property type="component" value="Unassembled WGS sequence"/>
</dbReference>
<name>A0A7W3NTJ1_STRMR</name>
<dbReference type="RefSeq" id="WP_344298756.1">
    <property type="nucleotide sequence ID" value="NZ_BAAAHW010000001.1"/>
</dbReference>